<sequence>MDKRLDKRHLLGCIAALALMLGFDLAISLSGRALDLPTETGWGTIPLAGLLVTLLAMLIGGVIARRGFRPLAVLLAIAVWLSVASVIGIGALSSDGGPAFGAGEVLRQHGLAMALSLLAAWVGATLGERLAAQDPVPAAQG</sequence>
<dbReference type="AlphaFoldDB" id="A0A2U9TGH8"/>
<accession>A0A2U9TGH8</accession>
<dbReference type="EMBL" id="CP029843">
    <property type="protein sequence ID" value="AWV08749.1"/>
    <property type="molecule type" value="Genomic_DNA"/>
</dbReference>
<evidence type="ECO:0000313" key="3">
    <source>
        <dbReference type="Proteomes" id="UP000249447"/>
    </source>
</evidence>
<feature type="transmembrane region" description="Helical" evidence="1">
    <location>
        <begin position="43"/>
        <end position="64"/>
    </location>
</feature>
<keyword evidence="1" id="KW-0812">Transmembrane</keyword>
<name>A0A2U9TGH8_9GAMM</name>
<dbReference type="KEGG" id="lmb:C9I47_3085"/>
<protein>
    <submittedName>
        <fullName evidence="2">Uncharacterized protein</fullName>
    </submittedName>
</protein>
<keyword evidence="1" id="KW-1133">Transmembrane helix</keyword>
<evidence type="ECO:0000313" key="2">
    <source>
        <dbReference type="EMBL" id="AWV08749.1"/>
    </source>
</evidence>
<organism evidence="2 3">
    <name type="scientific">Marilutibacter maris</name>
    <dbReference type="NCBI Taxonomy" id="1605891"/>
    <lineage>
        <taxon>Bacteria</taxon>
        <taxon>Pseudomonadati</taxon>
        <taxon>Pseudomonadota</taxon>
        <taxon>Gammaproteobacteria</taxon>
        <taxon>Lysobacterales</taxon>
        <taxon>Lysobacteraceae</taxon>
        <taxon>Marilutibacter</taxon>
    </lineage>
</organism>
<keyword evidence="3" id="KW-1185">Reference proteome</keyword>
<gene>
    <name evidence="2" type="ORF">C9I47_3085</name>
</gene>
<evidence type="ECO:0000256" key="1">
    <source>
        <dbReference type="SAM" id="Phobius"/>
    </source>
</evidence>
<keyword evidence="1" id="KW-0472">Membrane</keyword>
<feature type="transmembrane region" description="Helical" evidence="1">
    <location>
        <begin position="71"/>
        <end position="93"/>
    </location>
</feature>
<proteinExistence type="predicted"/>
<dbReference type="Proteomes" id="UP000249447">
    <property type="component" value="Chromosome"/>
</dbReference>
<dbReference type="OrthoDB" id="6028378at2"/>
<dbReference type="RefSeq" id="WP_111267761.1">
    <property type="nucleotide sequence ID" value="NZ_CP029843.1"/>
</dbReference>
<reference evidence="2 3" key="1">
    <citation type="submission" date="2018-05" db="EMBL/GenBank/DDBJ databases">
        <title>The complete genome of Lysobacter maris HZ9B, a marine bacterium antagonistic against terrestrial plant pathogens.</title>
        <authorList>
            <person name="Zhang X.-Q."/>
        </authorList>
    </citation>
    <scope>NUCLEOTIDE SEQUENCE [LARGE SCALE GENOMIC DNA]</scope>
    <source>
        <strain evidence="2 3">HZ9B</strain>
    </source>
</reference>